<dbReference type="STRING" id="1618738.UV76_C0018G0005"/>
<gene>
    <name evidence="1" type="ORF">UV76_C0018G0005</name>
</gene>
<dbReference type="Proteomes" id="UP000034646">
    <property type="component" value="Unassembled WGS sequence"/>
</dbReference>
<proteinExistence type="predicted"/>
<evidence type="ECO:0000313" key="2">
    <source>
        <dbReference type="Proteomes" id="UP000034646"/>
    </source>
</evidence>
<accession>A0A0G1DPW4</accession>
<evidence type="ECO:0000313" key="1">
    <source>
        <dbReference type="EMBL" id="KKS99587.1"/>
    </source>
</evidence>
<name>A0A0G1DPW4_9BACT</name>
<dbReference type="AlphaFoldDB" id="A0A0G1DPW4"/>
<reference evidence="1 2" key="1">
    <citation type="journal article" date="2015" name="Nature">
        <title>rRNA introns, odd ribosomes, and small enigmatic genomes across a large radiation of phyla.</title>
        <authorList>
            <person name="Brown C.T."/>
            <person name="Hug L.A."/>
            <person name="Thomas B.C."/>
            <person name="Sharon I."/>
            <person name="Castelle C.J."/>
            <person name="Singh A."/>
            <person name="Wilkins M.J."/>
            <person name="Williams K.H."/>
            <person name="Banfield J.F."/>
        </authorList>
    </citation>
    <scope>NUCLEOTIDE SEQUENCE [LARGE SCALE GENOMIC DNA]</scope>
</reference>
<organism evidence="1 2">
    <name type="scientific">Candidatus Nomurabacteria bacterium GW2011_GWA2_43_15</name>
    <dbReference type="NCBI Taxonomy" id="1618738"/>
    <lineage>
        <taxon>Bacteria</taxon>
        <taxon>Candidatus Nomuraibacteriota</taxon>
    </lineage>
</organism>
<dbReference type="EMBL" id="LCFS01000018">
    <property type="protein sequence ID" value="KKS99587.1"/>
    <property type="molecule type" value="Genomic_DNA"/>
</dbReference>
<sequence>MIDTVILTIPREKMEKLENTQGRFPVWTLNSRGKGYEIWVKNTPKEDAKNGLSFIKMTGYIRGAITNPKMINIEFSIPKLLHCNNLDEVEEKDFPLVIDTLHRRLLEMGELVQKKDLENAMISGFHPSKNIELSDGYTAYSVIKELSKINLTKKLELTKVNFKDDGKAVQMYAISHSIVYYDKIADLNQNKKKAVDQDQTPQQFSLFQEIKKKQPELEILRMEIRLSKKPKMNSVMEKLGFQKNPIFRDVFKKDVCQKIVRWYWETIIKGENLFLFELSSNPKQKYKDVLRTNEKMKPKQAIYLIGLDVLCKDGSGIRELRDISEKRITQRNWYYISDGIKLLNKLADKKPLHSWVKQIDTALEEFKPYRINSP</sequence>
<protein>
    <submittedName>
        <fullName evidence="1">Uncharacterized protein</fullName>
    </submittedName>
</protein>
<comment type="caution">
    <text evidence="1">The sequence shown here is derived from an EMBL/GenBank/DDBJ whole genome shotgun (WGS) entry which is preliminary data.</text>
</comment>